<keyword evidence="5 7" id="KW-0234">DNA repair</keyword>
<evidence type="ECO:0000256" key="7">
    <source>
        <dbReference type="RuleBase" id="RU365071"/>
    </source>
</evidence>
<evidence type="ECO:0000256" key="4">
    <source>
        <dbReference type="ARBA" id="ARBA00023172"/>
    </source>
</evidence>
<dbReference type="Pfam" id="PF08743">
    <property type="entry name" value="Nse4_C"/>
    <property type="match status" value="1"/>
</dbReference>
<feature type="region of interest" description="Disordered" evidence="8">
    <location>
        <begin position="1"/>
        <end position="31"/>
    </location>
</feature>
<evidence type="ECO:0000313" key="10">
    <source>
        <dbReference type="EMBL" id="ABO94050.1"/>
    </source>
</evidence>
<dbReference type="RefSeq" id="XP_001415758.1">
    <property type="nucleotide sequence ID" value="XM_001415721.1"/>
</dbReference>
<feature type="domain" description="Non-structural maintenance of chromosome element 4 C-terminal" evidence="9">
    <location>
        <begin position="63"/>
        <end position="132"/>
    </location>
</feature>
<dbReference type="PANTHER" id="PTHR16140:SF0">
    <property type="entry name" value="NON-STRUCTURAL MAINTENANCE OF CHROMOSOMES ELEMENT 4"/>
    <property type="match status" value="1"/>
</dbReference>
<feature type="compositionally biased region" description="Basic and acidic residues" evidence="8">
    <location>
        <begin position="1"/>
        <end position="17"/>
    </location>
</feature>
<comment type="subunit">
    <text evidence="7">Component of the SMC5-SMC6 complex.</text>
</comment>
<organism evidence="10 11">
    <name type="scientific">Ostreococcus lucimarinus (strain CCE9901)</name>
    <dbReference type="NCBI Taxonomy" id="436017"/>
    <lineage>
        <taxon>Eukaryota</taxon>
        <taxon>Viridiplantae</taxon>
        <taxon>Chlorophyta</taxon>
        <taxon>Mamiellophyceae</taxon>
        <taxon>Mamiellales</taxon>
        <taxon>Bathycoccaceae</taxon>
        <taxon>Ostreococcus</taxon>
    </lineage>
</organism>
<evidence type="ECO:0000256" key="8">
    <source>
        <dbReference type="SAM" id="MobiDB-lite"/>
    </source>
</evidence>
<name>A4RQM3_OSTLU</name>
<evidence type="ECO:0000256" key="1">
    <source>
        <dbReference type="ARBA" id="ARBA00004123"/>
    </source>
</evidence>
<evidence type="ECO:0000256" key="5">
    <source>
        <dbReference type="ARBA" id="ARBA00023204"/>
    </source>
</evidence>
<comment type="subcellular location">
    <subcellularLocation>
        <location evidence="1 7">Nucleus</location>
    </subcellularLocation>
</comment>
<dbReference type="HOGENOM" id="CLU_1368198_0_0_1"/>
<dbReference type="PANTHER" id="PTHR16140">
    <property type="entry name" value="NON-STRUCTURAL MAINTENANCE OF CHROMOSOMES ELEMENT 4"/>
    <property type="match status" value="1"/>
</dbReference>
<dbReference type="Proteomes" id="UP000001568">
    <property type="component" value="Chromosome 1"/>
</dbReference>
<keyword evidence="3 7" id="KW-0227">DNA damage</keyword>
<feature type="compositionally biased region" description="Basic and acidic residues" evidence="8">
    <location>
        <begin position="156"/>
        <end position="165"/>
    </location>
</feature>
<protein>
    <recommendedName>
        <fullName evidence="7">Non-structural maintenance of chromosomes element 4</fullName>
    </recommendedName>
</protein>
<dbReference type="Gramene" id="ABO94050">
    <property type="protein sequence ID" value="ABO94050"/>
    <property type="gene ID" value="OSTLU_13624"/>
</dbReference>
<accession>A4RQM3</accession>
<reference evidence="10 11" key="1">
    <citation type="journal article" date="2007" name="Proc. Natl. Acad. Sci. U.S.A.">
        <title>The tiny eukaryote Ostreococcus provides genomic insights into the paradox of plankton speciation.</title>
        <authorList>
            <person name="Palenik B."/>
            <person name="Grimwood J."/>
            <person name="Aerts A."/>
            <person name="Rouze P."/>
            <person name="Salamov A."/>
            <person name="Putnam N."/>
            <person name="Dupont C."/>
            <person name="Jorgensen R."/>
            <person name="Derelle E."/>
            <person name="Rombauts S."/>
            <person name="Zhou K."/>
            <person name="Otillar R."/>
            <person name="Merchant S.S."/>
            <person name="Podell S."/>
            <person name="Gaasterland T."/>
            <person name="Napoli C."/>
            <person name="Gendler K."/>
            <person name="Manuell A."/>
            <person name="Tai V."/>
            <person name="Vallon O."/>
            <person name="Piganeau G."/>
            <person name="Jancek S."/>
            <person name="Heijde M."/>
            <person name="Jabbari K."/>
            <person name="Bowler C."/>
            <person name="Lohr M."/>
            <person name="Robbens S."/>
            <person name="Werner G."/>
            <person name="Dubchak I."/>
            <person name="Pazour G.J."/>
            <person name="Ren Q."/>
            <person name="Paulsen I."/>
            <person name="Delwiche C."/>
            <person name="Schmutz J."/>
            <person name="Rokhsar D."/>
            <person name="Van de Peer Y."/>
            <person name="Moreau H."/>
            <person name="Grigoriev I.V."/>
        </authorList>
    </citation>
    <scope>NUCLEOTIDE SEQUENCE [LARGE SCALE GENOMIC DNA]</scope>
    <source>
        <strain evidence="10 11">CCE9901</strain>
    </source>
</reference>
<dbReference type="GeneID" id="4999440"/>
<sequence>MDTEIKERRATQRRAREALGPSVAPDEVRDTAAERQTDKMMIAMNKKLKKQPGGATDVVRGTNNPESFPQFVENVFTAAFLVKDGNAGIVPSATGGAPTLSHTTPPASGNDRSSFVLHMDMGNWRALNAMLGGTDGCMMPTREDVDEDVLYGARAKDERHEVTPKRERKRVRADDNGDTALGLHDTTNYRNVRESFSVST</sequence>
<evidence type="ECO:0000313" key="11">
    <source>
        <dbReference type="Proteomes" id="UP000001568"/>
    </source>
</evidence>
<dbReference type="InterPro" id="IPR027786">
    <property type="entry name" value="Nse4/EID"/>
</dbReference>
<dbReference type="GO" id="GO:0005634">
    <property type="term" value="C:nucleus"/>
    <property type="evidence" value="ECO:0007669"/>
    <property type="project" value="UniProtKB-SubCell"/>
</dbReference>
<evidence type="ECO:0000256" key="3">
    <source>
        <dbReference type="ARBA" id="ARBA00022763"/>
    </source>
</evidence>
<feature type="region of interest" description="Disordered" evidence="8">
    <location>
        <begin position="156"/>
        <end position="186"/>
    </location>
</feature>
<dbReference type="OrthoDB" id="361242at2759"/>
<dbReference type="GO" id="GO:0030915">
    <property type="term" value="C:Smc5-Smc6 complex"/>
    <property type="evidence" value="ECO:0007669"/>
    <property type="project" value="UniProtKB-UniRule"/>
</dbReference>
<dbReference type="InterPro" id="IPR014854">
    <property type="entry name" value="Nse4_C"/>
</dbReference>
<gene>
    <name evidence="10" type="ORF">OSTLU_13624</name>
</gene>
<comment type="function">
    <text evidence="7">Component of the SMC5-SMC6 complex, that promotes sister chromatid alignment after DNA damage and facilitates double-stranded DNA breaks (DSBs) repair via homologous recombination between sister chromatids.</text>
</comment>
<comment type="similarity">
    <text evidence="2 7">Belongs to the NSE4 family.</text>
</comment>
<proteinExistence type="inferred from homology"/>
<dbReference type="GO" id="GO:0006310">
    <property type="term" value="P:DNA recombination"/>
    <property type="evidence" value="ECO:0007669"/>
    <property type="project" value="UniProtKB-UniRule"/>
</dbReference>
<dbReference type="GO" id="GO:0006281">
    <property type="term" value="P:DNA repair"/>
    <property type="evidence" value="ECO:0007669"/>
    <property type="project" value="UniProtKB-UniRule"/>
</dbReference>
<dbReference type="EMBL" id="CP000581">
    <property type="protein sequence ID" value="ABO94050.1"/>
    <property type="molecule type" value="Genomic_DNA"/>
</dbReference>
<dbReference type="eggNOG" id="KOG2866">
    <property type="taxonomic scope" value="Eukaryota"/>
</dbReference>
<evidence type="ECO:0000256" key="2">
    <source>
        <dbReference type="ARBA" id="ARBA00008997"/>
    </source>
</evidence>
<keyword evidence="4 7" id="KW-0233">DNA recombination</keyword>
<keyword evidence="11" id="KW-1185">Reference proteome</keyword>
<dbReference type="AlphaFoldDB" id="A4RQM3"/>
<dbReference type="STRING" id="436017.A4RQM3"/>
<keyword evidence="6 7" id="KW-0539">Nucleus</keyword>
<dbReference type="KEGG" id="olu:OSTLU_13624"/>
<evidence type="ECO:0000256" key="6">
    <source>
        <dbReference type="ARBA" id="ARBA00023242"/>
    </source>
</evidence>
<evidence type="ECO:0000259" key="9">
    <source>
        <dbReference type="Pfam" id="PF08743"/>
    </source>
</evidence>